<feature type="domain" description="RdRp catalytic" evidence="9">
    <location>
        <begin position="276"/>
        <end position="394"/>
    </location>
</feature>
<protein>
    <recommendedName>
        <fullName evidence="1 8">RNA-directed RNA polymerase</fullName>
        <ecNumber evidence="1 8">2.7.7.48</ecNumber>
    </recommendedName>
</protein>
<dbReference type="InterPro" id="IPR001795">
    <property type="entry name" value="RNA-dir_pol_luteovirus"/>
</dbReference>
<evidence type="ECO:0000256" key="2">
    <source>
        <dbReference type="ARBA" id="ARBA00022484"/>
    </source>
</evidence>
<keyword evidence="6 8" id="KW-0693">Viral RNA replication</keyword>
<dbReference type="Pfam" id="PF02123">
    <property type="entry name" value="RdRP_4"/>
    <property type="match status" value="1"/>
</dbReference>
<proteinExistence type="predicted"/>
<organism evidence="10">
    <name type="scientific">Plasmopara viticola lesion associated totivirus-like 1</name>
    <dbReference type="NCBI Taxonomy" id="2689136"/>
    <lineage>
        <taxon>Viruses</taxon>
        <taxon>Riboviria</taxon>
        <taxon>Orthornavirae</taxon>
        <taxon>Duplornaviricota</taxon>
        <taxon>Chrymotiviricetes</taxon>
        <taxon>Ghabrivirales</taxon>
        <taxon>Betatotivirineae</taxon>
        <taxon>Ootiviridae</taxon>
        <taxon>Ootivirus</taxon>
        <taxon>Ootivirus shi</taxon>
    </lineage>
</organism>
<dbReference type="GO" id="GO:0000166">
    <property type="term" value="F:nucleotide binding"/>
    <property type="evidence" value="ECO:0007669"/>
    <property type="project" value="UniProtKB-KW"/>
</dbReference>
<keyword evidence="5 8" id="KW-0547">Nucleotide-binding</keyword>
<evidence type="ECO:0000256" key="8">
    <source>
        <dbReference type="RuleBase" id="RU364050"/>
    </source>
</evidence>
<keyword evidence="2 8" id="KW-0696">RNA-directed RNA polymerase</keyword>
<sequence>MLLKDLVSRNRSIRSAFKHLGAKWGVILSKYHTVLPATVKPKYLKMIAQLRGDMCETCFISVLKEVGRLNLQRMIQRGVDDTLYFLDLHVLGGYDTTLNRVDPMSTLREEFCVSKNVDLSPRMKYWIRDTIDKISFKNVGVSFKQFVRFRDAWCNPGASTLGNSAKIAVKTVKNGKEYVKKFSLRNKWFKALGLSDEIIEKKAREGAPALVKPFRKLDEPAKARTVQAFDTLSLLRSSYMSLAIDKFNGRGLWTTMEMSAGEKMQVRRKLLRRDGLVRVCTDQSSFDINQSKESVLYSLHYLFKRMVKFGRHDDLGAIAEAELRSIDKAYLNSADLPWRKGVLSGMKYTALVDSILNRAASMLVAERLGVKVTLSLFQGDDAVMIVDKLIDPNDLASHYSDLGLEVNPHKTWVARDRCEFLHEIYSDGVVRAFPARAFRGILWRKPQTGPKIMGAMSIQEELGIAQTCARRGLCNMYSVIANLITRVGGKLKSSELMEVYNTPAALGGLGFGSGGRMRMEVESVKRRKHRVSVDSYVGVNWGHDLVMNAVLQRASGVVSLPGYVTKIFVSKVRTSSEMEPRMKMAAVSAPHVRLEWSLSDYSVSEDPYVRKLVLEHKLVSRDKIVPEDIPMRLFDGVPDFDDAVRYYNRMVRRTVSIADGVRYWEAYAGIARWCDVVWAGICSLASVRHIDRRFTSKLHVELISSLWSLVRWYRPLVDYQI</sequence>
<keyword evidence="4 8" id="KW-0548">Nucleotidyltransferase</keyword>
<dbReference type="GO" id="GO:0003723">
    <property type="term" value="F:RNA binding"/>
    <property type="evidence" value="ECO:0007669"/>
    <property type="project" value="InterPro"/>
</dbReference>
<evidence type="ECO:0000259" key="9">
    <source>
        <dbReference type="PROSITE" id="PS50507"/>
    </source>
</evidence>
<evidence type="ECO:0000256" key="5">
    <source>
        <dbReference type="ARBA" id="ARBA00022741"/>
    </source>
</evidence>
<dbReference type="GO" id="GO:0003968">
    <property type="term" value="F:RNA-directed RNA polymerase activity"/>
    <property type="evidence" value="ECO:0007669"/>
    <property type="project" value="UniProtKB-KW"/>
</dbReference>
<evidence type="ECO:0000256" key="3">
    <source>
        <dbReference type="ARBA" id="ARBA00022679"/>
    </source>
</evidence>
<dbReference type="PROSITE" id="PS50507">
    <property type="entry name" value="RDRP_SSRNA_POS"/>
    <property type="match status" value="1"/>
</dbReference>
<dbReference type="EC" id="2.7.7.48" evidence="1 8"/>
<evidence type="ECO:0000313" key="10">
    <source>
        <dbReference type="EMBL" id="QGY72634.1"/>
    </source>
</evidence>
<reference evidence="10" key="1">
    <citation type="journal article" date="2020" name="Virus Evol.">
        <title>Analysis of the virome associated to grapevine downy mildew lesions reveals new mycovirus lineages.</title>
        <authorList>
            <person name="Chiapello M."/>
            <person name="Rodriguez-Romero J."/>
            <person name="Ayllon M.A."/>
            <person name="Turina M."/>
        </authorList>
    </citation>
    <scope>NUCLEOTIDE SEQUENCE</scope>
    <source>
        <strain evidence="10">DMG-E_DN28110</strain>
    </source>
</reference>
<evidence type="ECO:0000256" key="7">
    <source>
        <dbReference type="ARBA" id="ARBA00048744"/>
    </source>
</evidence>
<dbReference type="InterPro" id="IPR043502">
    <property type="entry name" value="DNA/RNA_pol_sf"/>
</dbReference>
<dbReference type="GO" id="GO:0006351">
    <property type="term" value="P:DNA-templated transcription"/>
    <property type="evidence" value="ECO:0007669"/>
    <property type="project" value="InterPro"/>
</dbReference>
<evidence type="ECO:0000256" key="1">
    <source>
        <dbReference type="ARBA" id="ARBA00012494"/>
    </source>
</evidence>
<keyword evidence="3 8" id="KW-0808">Transferase</keyword>
<evidence type="ECO:0000256" key="4">
    <source>
        <dbReference type="ARBA" id="ARBA00022695"/>
    </source>
</evidence>
<comment type="catalytic activity">
    <reaction evidence="7 8">
        <text>RNA(n) + a ribonucleoside 5'-triphosphate = RNA(n+1) + diphosphate</text>
        <dbReference type="Rhea" id="RHEA:21248"/>
        <dbReference type="Rhea" id="RHEA-COMP:14527"/>
        <dbReference type="Rhea" id="RHEA-COMP:17342"/>
        <dbReference type="ChEBI" id="CHEBI:33019"/>
        <dbReference type="ChEBI" id="CHEBI:61557"/>
        <dbReference type="ChEBI" id="CHEBI:140395"/>
        <dbReference type="EC" id="2.7.7.48"/>
    </reaction>
</comment>
<evidence type="ECO:0000256" key="6">
    <source>
        <dbReference type="ARBA" id="ARBA00022953"/>
    </source>
</evidence>
<dbReference type="GO" id="GO:0039694">
    <property type="term" value="P:viral RNA genome replication"/>
    <property type="evidence" value="ECO:0007669"/>
    <property type="project" value="InterPro"/>
</dbReference>
<dbReference type="EMBL" id="MN545914">
    <property type="protein sequence ID" value="QGY72634.1"/>
    <property type="molecule type" value="Genomic_RNA"/>
</dbReference>
<dbReference type="SUPFAM" id="SSF56672">
    <property type="entry name" value="DNA/RNA polymerases"/>
    <property type="match status" value="1"/>
</dbReference>
<accession>A0A6B9HCV2</accession>
<dbReference type="InterPro" id="IPR007094">
    <property type="entry name" value="RNA-dir_pol_PSvirus"/>
</dbReference>
<name>A0A6B9HCV2_9VIRU</name>